<organism evidence="1 2">
    <name type="scientific">Profundibacterium mesophilum KAUST100406-0324</name>
    <dbReference type="NCBI Taxonomy" id="1037889"/>
    <lineage>
        <taxon>Bacteria</taxon>
        <taxon>Pseudomonadati</taxon>
        <taxon>Pseudomonadota</taxon>
        <taxon>Alphaproteobacteria</taxon>
        <taxon>Rhodobacterales</taxon>
        <taxon>Roseobacteraceae</taxon>
        <taxon>Profundibacterium</taxon>
    </lineage>
</organism>
<feature type="non-terminal residue" evidence="1">
    <location>
        <position position="39"/>
    </location>
</feature>
<evidence type="ECO:0000313" key="2">
    <source>
        <dbReference type="Proteomes" id="UP000698242"/>
    </source>
</evidence>
<reference evidence="1" key="1">
    <citation type="submission" date="2013-03" db="EMBL/GenBank/DDBJ databases">
        <title>Genome Sequence of the Profundibacterium mesophilum strain KAUST100406-0324T from Red Sea, a novel genus in the family Rhodobacteraceae.</title>
        <authorList>
            <person name="Essack M."/>
            <person name="Alam I."/>
            <person name="Lafi F."/>
            <person name="Alawi W."/>
            <person name="Kamanu F."/>
            <person name="Al-Suwailem A."/>
            <person name="Lee O.O."/>
            <person name="Xu Y."/>
            <person name="Bajic V."/>
            <person name="Qian P.-Y."/>
            <person name="Archer J."/>
        </authorList>
    </citation>
    <scope>NUCLEOTIDE SEQUENCE</scope>
    <source>
        <strain evidence="1">KAUST100406-0324</strain>
    </source>
</reference>
<gene>
    <name evidence="1" type="ORF">PMES_03314</name>
</gene>
<dbReference type="EMBL" id="APKE01000074">
    <property type="protein sequence ID" value="KAF0674389.1"/>
    <property type="molecule type" value="Genomic_DNA"/>
</dbReference>
<proteinExistence type="predicted"/>
<comment type="caution">
    <text evidence="1">The sequence shown here is derived from an EMBL/GenBank/DDBJ whole genome shotgun (WGS) entry which is preliminary data.</text>
</comment>
<keyword evidence="2" id="KW-1185">Reference proteome</keyword>
<dbReference type="AlphaFoldDB" id="A0A921NQU7"/>
<dbReference type="Proteomes" id="UP000698242">
    <property type="component" value="Unassembled WGS sequence"/>
</dbReference>
<protein>
    <submittedName>
        <fullName evidence="1">Uncharacterized protein</fullName>
    </submittedName>
</protein>
<evidence type="ECO:0000313" key="1">
    <source>
        <dbReference type="EMBL" id="KAF0674389.1"/>
    </source>
</evidence>
<name>A0A921NQU7_9RHOB</name>
<accession>A0A921NQU7</accession>
<sequence length="39" mass="4754">MSRNLELIRFNVLRNALYHTARRRALERINRSFNLLVLL</sequence>